<evidence type="ECO:0000259" key="2">
    <source>
        <dbReference type="Pfam" id="PF13546"/>
    </source>
</evidence>
<comment type="caution">
    <text evidence="3">The sequence shown here is derived from an EMBL/GenBank/DDBJ whole genome shotgun (WGS) entry which is preliminary data.</text>
</comment>
<dbReference type="SUPFAM" id="SSF53098">
    <property type="entry name" value="Ribonuclease H-like"/>
    <property type="match status" value="1"/>
</dbReference>
<name>A0A0F9HVA8_9ZZZZ</name>
<dbReference type="EMBL" id="LAZR01023276">
    <property type="protein sequence ID" value="KKL79067.1"/>
    <property type="molecule type" value="Genomic_DNA"/>
</dbReference>
<feature type="region of interest" description="Disordered" evidence="1">
    <location>
        <begin position="412"/>
        <end position="487"/>
    </location>
</feature>
<dbReference type="InterPro" id="IPR012337">
    <property type="entry name" value="RNaseH-like_sf"/>
</dbReference>
<dbReference type="PANTHER" id="PTHR33627:SF1">
    <property type="entry name" value="TRANSPOSASE"/>
    <property type="match status" value="1"/>
</dbReference>
<proteinExistence type="predicted"/>
<organism evidence="3">
    <name type="scientific">marine sediment metagenome</name>
    <dbReference type="NCBI Taxonomy" id="412755"/>
    <lineage>
        <taxon>unclassified sequences</taxon>
        <taxon>metagenomes</taxon>
        <taxon>ecological metagenomes</taxon>
    </lineage>
</organism>
<dbReference type="InterPro" id="IPR038721">
    <property type="entry name" value="IS701-like_DDE_dom"/>
</dbReference>
<sequence>MDAKQIRGLGEHLMDFLAEVDDCFGRSEPREHLRTYVGGQLSDLPRKSIEPIALARGTPPRTLQRFFESVQWDELRLRDRLQWIVTRDHADPQAIGTIDESGHPKKGRHTAGVRRQWCGNTGKIDNCVVSVHLGYVTGDFQCLLDSDVYLPKEWAHDPIRRAEAYVPDEVVFRKKADIALAQVQRALANGIRVSAWTFDEWYGRDGTFLDGLEALGQNYVAEVPSTFTGWLHEPTVLQRPTPQEMRKRGRKRRFPRLARKALPACAVRNLGTYSRGFTQQKWQRFHIKDGEKGPMVWEVKHATFYRKRPNGLPGPAGYLIMARDVFYPDKVKFFVSNMRPGSGDVSLTRLLRVAFSRWSIERCFQQSKDELGMDHFEVRGWRSIHRHLYITQLSHLFCARVHQSLREKNDGERILDGRAGPQRRLRLGRSPELAAVRSEPDLSGNSGTDCLPPTPKPPSPRVAYENDTPKPPRHRHPIRSITLLRTG</sequence>
<dbReference type="PANTHER" id="PTHR33627">
    <property type="entry name" value="TRANSPOSASE"/>
    <property type="match status" value="1"/>
</dbReference>
<feature type="domain" description="Transposase IS701-like DDE" evidence="2">
    <location>
        <begin position="20"/>
        <end position="293"/>
    </location>
</feature>
<dbReference type="InterPro" id="IPR039365">
    <property type="entry name" value="IS701-like"/>
</dbReference>
<gene>
    <name evidence="3" type="ORF">LCGC14_2018550</name>
</gene>
<reference evidence="3" key="1">
    <citation type="journal article" date="2015" name="Nature">
        <title>Complex archaea that bridge the gap between prokaryotes and eukaryotes.</title>
        <authorList>
            <person name="Spang A."/>
            <person name="Saw J.H."/>
            <person name="Jorgensen S.L."/>
            <person name="Zaremba-Niedzwiedzka K."/>
            <person name="Martijn J."/>
            <person name="Lind A.E."/>
            <person name="van Eijk R."/>
            <person name="Schleper C."/>
            <person name="Guy L."/>
            <person name="Ettema T.J."/>
        </authorList>
    </citation>
    <scope>NUCLEOTIDE SEQUENCE</scope>
</reference>
<evidence type="ECO:0000313" key="3">
    <source>
        <dbReference type="EMBL" id="KKL79067.1"/>
    </source>
</evidence>
<dbReference type="Pfam" id="PF13546">
    <property type="entry name" value="DDE_5"/>
    <property type="match status" value="1"/>
</dbReference>
<dbReference type="AlphaFoldDB" id="A0A0F9HVA8"/>
<accession>A0A0F9HVA8</accession>
<dbReference type="NCBIfam" id="NF033540">
    <property type="entry name" value="transpos_IS701"/>
    <property type="match status" value="1"/>
</dbReference>
<protein>
    <recommendedName>
        <fullName evidence="2">Transposase IS701-like DDE domain-containing protein</fullName>
    </recommendedName>
</protein>
<evidence type="ECO:0000256" key="1">
    <source>
        <dbReference type="SAM" id="MobiDB-lite"/>
    </source>
</evidence>